<evidence type="ECO:0000256" key="1">
    <source>
        <dbReference type="SAM" id="MobiDB-lite"/>
    </source>
</evidence>
<dbReference type="Pfam" id="PF08613">
    <property type="entry name" value="Cyclin"/>
    <property type="match status" value="1"/>
</dbReference>
<feature type="compositionally biased region" description="Acidic residues" evidence="1">
    <location>
        <begin position="143"/>
        <end position="155"/>
    </location>
</feature>
<evidence type="ECO:0000313" key="2">
    <source>
        <dbReference type="EMBL" id="CAK9437902.1"/>
    </source>
</evidence>
<accession>A0ABP0ZME9</accession>
<dbReference type="Proteomes" id="UP001497383">
    <property type="component" value="Chromosome 3"/>
</dbReference>
<sequence>MTSTAYVKNIQEIPSLKPPQETFVDAPQSIYEIDLQDLKFDLSHGLKNFNNLHPFHVIYIFTLVLKFTIRLQNVHPHLLQKFRSQQLEKLGINEEELLSSGGSEKKKNKTTKTKQQQKKQSTKMRVLSPNDDEEKDHVVVNGDEGEEELEEEQLESDGSQSMSSSSSDLSKSSDKIMDEVTPSQEESDLEELKYNFEDDGYFPADSSLTSILQDPNIDDIKFKNKNNQSVSPTMETPPYVPMEFLLRDTSASLCLSEPELELELDARTTARFTADLIHAQKSRHPTCNQHYQHLLKVFTLKQVPHCTIEQFLLRINQYSPKISINAYLHSIYMLYRISISTDLVQLNERNCFRLIIAALRTSIKLLDDVYQKQTVFKNVVGCNHASDLLKIELSFLYLVNFNMNLECEDSMLKSFLKRDFIDLCNFVKSELDDAEYRDLVGESEDGDGQA</sequence>
<feature type="compositionally biased region" description="Basic residues" evidence="1">
    <location>
        <begin position="106"/>
        <end position="122"/>
    </location>
</feature>
<evidence type="ECO:0000313" key="3">
    <source>
        <dbReference type="Proteomes" id="UP001497383"/>
    </source>
</evidence>
<dbReference type="InterPro" id="IPR013922">
    <property type="entry name" value="Cyclin_PHO80-like"/>
</dbReference>
<feature type="compositionally biased region" description="Low complexity" evidence="1">
    <location>
        <begin position="156"/>
        <end position="170"/>
    </location>
</feature>
<proteinExistence type="predicted"/>
<gene>
    <name evidence="2" type="ORF">LODBEIA_P22800</name>
</gene>
<dbReference type="Gene3D" id="1.10.472.10">
    <property type="entry name" value="Cyclin-like"/>
    <property type="match status" value="1"/>
</dbReference>
<dbReference type="RefSeq" id="XP_066829218.1">
    <property type="nucleotide sequence ID" value="XM_066972262.1"/>
</dbReference>
<protein>
    <recommendedName>
        <fullName evidence="4">Cyclin</fullName>
    </recommendedName>
</protein>
<dbReference type="PANTHER" id="PTHR15615:SF122">
    <property type="entry name" value="CYCLIN"/>
    <property type="match status" value="1"/>
</dbReference>
<reference evidence="2 3" key="1">
    <citation type="submission" date="2024-03" db="EMBL/GenBank/DDBJ databases">
        <authorList>
            <person name="Brejova B."/>
        </authorList>
    </citation>
    <scope>NUCLEOTIDE SEQUENCE [LARGE SCALE GENOMIC DNA]</scope>
    <source>
        <strain evidence="2 3">CBS 14171</strain>
    </source>
</reference>
<dbReference type="EMBL" id="OZ022407">
    <property type="protein sequence ID" value="CAK9437902.1"/>
    <property type="molecule type" value="Genomic_DNA"/>
</dbReference>
<dbReference type="PANTHER" id="PTHR15615">
    <property type="match status" value="1"/>
</dbReference>
<dbReference type="GeneID" id="92207476"/>
<name>A0ABP0ZME9_9ASCO</name>
<organism evidence="2 3">
    <name type="scientific">Lodderomyces beijingensis</name>
    <dbReference type="NCBI Taxonomy" id="1775926"/>
    <lineage>
        <taxon>Eukaryota</taxon>
        <taxon>Fungi</taxon>
        <taxon>Dikarya</taxon>
        <taxon>Ascomycota</taxon>
        <taxon>Saccharomycotina</taxon>
        <taxon>Pichiomycetes</taxon>
        <taxon>Debaryomycetaceae</taxon>
        <taxon>Candida/Lodderomyces clade</taxon>
        <taxon>Lodderomyces</taxon>
    </lineage>
</organism>
<evidence type="ECO:0008006" key="4">
    <source>
        <dbReference type="Google" id="ProtNLM"/>
    </source>
</evidence>
<keyword evidence="3" id="KW-1185">Reference proteome</keyword>
<feature type="region of interest" description="Disordered" evidence="1">
    <location>
        <begin position="98"/>
        <end position="188"/>
    </location>
</feature>